<protein>
    <submittedName>
        <fullName evidence="1">Uncharacterized protein</fullName>
    </submittedName>
</protein>
<dbReference type="AlphaFoldDB" id="A0A1H3KDE5"/>
<proteinExistence type="predicted"/>
<sequence length="78" mass="8801">MNTPHTESSTFAVCINNDGYPASLEIGKIYEILTDESAESHGYFRVIDESGEDYAYAKDRFYPLSIPMALEQVLFRTA</sequence>
<dbReference type="EMBL" id="FNOW01000091">
    <property type="protein sequence ID" value="SDY50262.1"/>
    <property type="molecule type" value="Genomic_DNA"/>
</dbReference>
<dbReference type="RefSeq" id="WP_091335598.1">
    <property type="nucleotide sequence ID" value="NZ_FNOW01000091.1"/>
</dbReference>
<reference evidence="2" key="1">
    <citation type="submission" date="2016-10" db="EMBL/GenBank/DDBJ databases">
        <authorList>
            <person name="Varghese N."/>
            <person name="Submissions S."/>
        </authorList>
    </citation>
    <scope>NUCLEOTIDE SEQUENCE [LARGE SCALE GENOMIC DNA]</scope>
    <source>
        <strain evidence="2">DSM 173</strain>
    </source>
</reference>
<organism evidence="1 2">
    <name type="scientific">Allochromatium warmingii</name>
    <name type="common">Chromatium warmingii</name>
    <dbReference type="NCBI Taxonomy" id="61595"/>
    <lineage>
        <taxon>Bacteria</taxon>
        <taxon>Pseudomonadati</taxon>
        <taxon>Pseudomonadota</taxon>
        <taxon>Gammaproteobacteria</taxon>
        <taxon>Chromatiales</taxon>
        <taxon>Chromatiaceae</taxon>
        <taxon>Allochromatium</taxon>
    </lineage>
</organism>
<dbReference type="STRING" id="61595.SAMN05421644_1911"/>
<accession>A0A1H3KDE5</accession>
<gene>
    <name evidence="1" type="ORF">SAMN05421644_1911</name>
</gene>
<evidence type="ECO:0000313" key="1">
    <source>
        <dbReference type="EMBL" id="SDY50262.1"/>
    </source>
</evidence>
<name>A0A1H3KDE5_ALLWA</name>
<keyword evidence="2" id="KW-1185">Reference proteome</keyword>
<dbReference type="Proteomes" id="UP000198672">
    <property type="component" value="Unassembled WGS sequence"/>
</dbReference>
<dbReference type="OrthoDB" id="5569763at2"/>
<evidence type="ECO:0000313" key="2">
    <source>
        <dbReference type="Proteomes" id="UP000198672"/>
    </source>
</evidence>